<dbReference type="Gene3D" id="1.10.8.500">
    <property type="entry name" value="HAMP domain in histidine kinase"/>
    <property type="match status" value="1"/>
</dbReference>
<evidence type="ECO:0000256" key="10">
    <source>
        <dbReference type="ARBA" id="ARBA00023012"/>
    </source>
</evidence>
<dbReference type="CDD" id="cd06225">
    <property type="entry name" value="HAMP"/>
    <property type="match status" value="1"/>
</dbReference>
<dbReference type="Pfam" id="PF00672">
    <property type="entry name" value="HAMP"/>
    <property type="match status" value="1"/>
</dbReference>
<evidence type="ECO:0000256" key="2">
    <source>
        <dbReference type="ARBA" id="ARBA00004651"/>
    </source>
</evidence>
<evidence type="ECO:0000313" key="13">
    <source>
        <dbReference type="EMBL" id="EQD43155.1"/>
    </source>
</evidence>
<comment type="caution">
    <text evidence="13">The sequence shown here is derived from an EMBL/GenBank/DDBJ whole genome shotgun (WGS) entry which is preliminary data.</text>
</comment>
<evidence type="ECO:0000256" key="9">
    <source>
        <dbReference type="ARBA" id="ARBA00022840"/>
    </source>
</evidence>
<dbReference type="SMART" id="SM00304">
    <property type="entry name" value="HAMP"/>
    <property type="match status" value="1"/>
</dbReference>
<dbReference type="Pfam" id="PF07730">
    <property type="entry name" value="HisKA_3"/>
    <property type="match status" value="1"/>
</dbReference>
<protein>
    <recommendedName>
        <fullName evidence="3">histidine kinase</fullName>
        <ecNumber evidence="3">2.7.13.3</ecNumber>
    </recommendedName>
</protein>
<dbReference type="GO" id="GO:0000155">
    <property type="term" value="F:phosphorelay sensor kinase activity"/>
    <property type="evidence" value="ECO:0007669"/>
    <property type="project" value="InterPro"/>
</dbReference>
<dbReference type="EC" id="2.7.13.3" evidence="3"/>
<dbReference type="GO" id="GO:0005886">
    <property type="term" value="C:plasma membrane"/>
    <property type="evidence" value="ECO:0007669"/>
    <property type="project" value="UniProtKB-SubCell"/>
</dbReference>
<reference evidence="13" key="1">
    <citation type="submission" date="2013-08" db="EMBL/GenBank/DDBJ databases">
        <authorList>
            <person name="Mendez C."/>
            <person name="Richter M."/>
            <person name="Ferrer M."/>
            <person name="Sanchez J."/>
        </authorList>
    </citation>
    <scope>NUCLEOTIDE SEQUENCE</scope>
</reference>
<name>T1AM82_9ZZZZ</name>
<evidence type="ECO:0000256" key="1">
    <source>
        <dbReference type="ARBA" id="ARBA00000085"/>
    </source>
</evidence>
<evidence type="ECO:0000256" key="11">
    <source>
        <dbReference type="ARBA" id="ARBA00023136"/>
    </source>
</evidence>
<evidence type="ECO:0000259" key="12">
    <source>
        <dbReference type="PROSITE" id="PS50885"/>
    </source>
</evidence>
<dbReference type="Gene3D" id="1.20.5.1930">
    <property type="match status" value="1"/>
</dbReference>
<sequence>MLTPMVKLWEAAEKIKNGDYDVYINTSSDDEIGKLSKAFNEMALGLKDAEQERIKNEYLKENFIKKIIDTQEEERRKISRSLHDRFGQFLSSLKIRLRILDDVDDPGEVKSKIHQIRDDLTEGFNLVQTIAKKLKA</sequence>
<accession>T1AM82</accession>
<reference evidence="13" key="2">
    <citation type="journal article" date="2014" name="ISME J.">
        <title>Microbial stratification in low pH oxic and suboxic macroscopic growths along an acid mine drainage.</title>
        <authorList>
            <person name="Mendez-Garcia C."/>
            <person name="Mesa V."/>
            <person name="Sprenger R.R."/>
            <person name="Richter M."/>
            <person name="Diez M.S."/>
            <person name="Solano J."/>
            <person name="Bargiela R."/>
            <person name="Golyshina O.V."/>
            <person name="Manteca A."/>
            <person name="Ramos J.L."/>
            <person name="Gallego J.R."/>
            <person name="Llorente I."/>
            <person name="Martins Dos Santos V.A."/>
            <person name="Jensen O.N."/>
            <person name="Pelaez A.I."/>
            <person name="Sanchez J."/>
            <person name="Ferrer M."/>
        </authorList>
    </citation>
    <scope>NUCLEOTIDE SEQUENCE</scope>
</reference>
<keyword evidence="8 13" id="KW-0418">Kinase</keyword>
<comment type="subcellular location">
    <subcellularLocation>
        <location evidence="2">Cell membrane</location>
        <topology evidence="2">Multi-pass membrane protein</topology>
    </subcellularLocation>
</comment>
<dbReference type="PROSITE" id="PS50885">
    <property type="entry name" value="HAMP"/>
    <property type="match status" value="1"/>
</dbReference>
<dbReference type="InterPro" id="IPR003660">
    <property type="entry name" value="HAMP_dom"/>
</dbReference>
<keyword evidence="5" id="KW-0597">Phosphoprotein</keyword>
<keyword evidence="7" id="KW-0547">Nucleotide-binding</keyword>
<keyword evidence="11" id="KW-0472">Membrane</keyword>
<dbReference type="InterPro" id="IPR050398">
    <property type="entry name" value="HssS/ArlS-like"/>
</dbReference>
<dbReference type="SUPFAM" id="SSF158472">
    <property type="entry name" value="HAMP domain-like"/>
    <property type="match status" value="1"/>
</dbReference>
<keyword evidence="9" id="KW-0067">ATP-binding</keyword>
<keyword evidence="4" id="KW-1003">Cell membrane</keyword>
<dbReference type="PANTHER" id="PTHR45528">
    <property type="entry name" value="SENSOR HISTIDINE KINASE CPXA"/>
    <property type="match status" value="1"/>
</dbReference>
<dbReference type="InterPro" id="IPR011712">
    <property type="entry name" value="Sig_transdc_His_kin_sub3_dim/P"/>
</dbReference>
<dbReference type="GO" id="GO:0005524">
    <property type="term" value="F:ATP binding"/>
    <property type="evidence" value="ECO:0007669"/>
    <property type="project" value="UniProtKB-KW"/>
</dbReference>
<evidence type="ECO:0000256" key="3">
    <source>
        <dbReference type="ARBA" id="ARBA00012438"/>
    </source>
</evidence>
<dbReference type="GO" id="GO:0046983">
    <property type="term" value="F:protein dimerization activity"/>
    <property type="evidence" value="ECO:0007669"/>
    <property type="project" value="InterPro"/>
</dbReference>
<dbReference type="AlphaFoldDB" id="T1AM82"/>
<proteinExistence type="predicted"/>
<evidence type="ECO:0000256" key="8">
    <source>
        <dbReference type="ARBA" id="ARBA00022777"/>
    </source>
</evidence>
<feature type="domain" description="HAMP" evidence="12">
    <location>
        <begin position="10"/>
        <end position="51"/>
    </location>
</feature>
<comment type="catalytic activity">
    <reaction evidence="1">
        <text>ATP + protein L-histidine = ADP + protein N-phospho-L-histidine.</text>
        <dbReference type="EC" id="2.7.13.3"/>
    </reaction>
</comment>
<keyword evidence="10" id="KW-0902">Two-component regulatory system</keyword>
<gene>
    <name evidence="13" type="ORF">B1A_15617</name>
</gene>
<evidence type="ECO:0000256" key="6">
    <source>
        <dbReference type="ARBA" id="ARBA00022679"/>
    </source>
</evidence>
<evidence type="ECO:0000256" key="4">
    <source>
        <dbReference type="ARBA" id="ARBA00022475"/>
    </source>
</evidence>
<organism evidence="13">
    <name type="scientific">mine drainage metagenome</name>
    <dbReference type="NCBI Taxonomy" id="410659"/>
    <lineage>
        <taxon>unclassified sequences</taxon>
        <taxon>metagenomes</taxon>
        <taxon>ecological metagenomes</taxon>
    </lineage>
</organism>
<evidence type="ECO:0000256" key="7">
    <source>
        <dbReference type="ARBA" id="ARBA00022741"/>
    </source>
</evidence>
<evidence type="ECO:0000256" key="5">
    <source>
        <dbReference type="ARBA" id="ARBA00022553"/>
    </source>
</evidence>
<dbReference type="EMBL" id="AUZX01011460">
    <property type="protein sequence ID" value="EQD43155.1"/>
    <property type="molecule type" value="Genomic_DNA"/>
</dbReference>
<keyword evidence="6" id="KW-0808">Transferase</keyword>
<dbReference type="PANTHER" id="PTHR45528:SF1">
    <property type="entry name" value="SENSOR HISTIDINE KINASE CPXA"/>
    <property type="match status" value="1"/>
</dbReference>